<dbReference type="EMBL" id="WHNY01000035">
    <property type="protein sequence ID" value="NOU64516.1"/>
    <property type="molecule type" value="Genomic_DNA"/>
</dbReference>
<dbReference type="Proteomes" id="UP000653578">
    <property type="component" value="Unassembled WGS sequence"/>
</dbReference>
<proteinExistence type="predicted"/>
<dbReference type="InterPro" id="IPR036390">
    <property type="entry name" value="WH_DNA-bd_sf"/>
</dbReference>
<organism evidence="1 2">
    <name type="scientific">Paenibacillus plantarum</name>
    <dbReference type="NCBI Taxonomy" id="2654975"/>
    <lineage>
        <taxon>Bacteria</taxon>
        <taxon>Bacillati</taxon>
        <taxon>Bacillota</taxon>
        <taxon>Bacilli</taxon>
        <taxon>Bacillales</taxon>
        <taxon>Paenibacillaceae</taxon>
        <taxon>Paenibacillus</taxon>
    </lineage>
</organism>
<keyword evidence="2" id="KW-1185">Reference proteome</keyword>
<name>A0ABX1X8V8_9BACL</name>
<protein>
    <recommendedName>
        <fullName evidence="3">DUF559 domain-containing protein</fullName>
    </recommendedName>
</protein>
<evidence type="ECO:0008006" key="3">
    <source>
        <dbReference type="Google" id="ProtNLM"/>
    </source>
</evidence>
<evidence type="ECO:0000313" key="2">
    <source>
        <dbReference type="Proteomes" id="UP000653578"/>
    </source>
</evidence>
<accession>A0ABX1X8V8</accession>
<evidence type="ECO:0000313" key="1">
    <source>
        <dbReference type="EMBL" id="NOU64516.1"/>
    </source>
</evidence>
<dbReference type="RefSeq" id="WP_171630243.1">
    <property type="nucleotide sequence ID" value="NZ_WHNY01000035.1"/>
</dbReference>
<sequence length="256" mass="29383">MRSGREEHAACMGTRFQCKRLFYFLNVGKEMGNINDEMSLQLSAAYEKWIELQIKSSTGDRRLRLQKGLSFSLKKFIIHVLWPAVGSFEGWFAEYEVMDYKDGYRYLDLAKPSTGIKICIEVDDKGTHGHNADSYKFSDDRFRQNDLIIDDWKVLRFSLHSILEQPLRCQQQLMHALAKWGIESNIAQPALSPTELAIFKFIENKTKAYSPVSIAQAVGIHRNTAIKYLKSLVEKGKVIPDVNTGGPIRRYRNNQG</sequence>
<comment type="caution">
    <text evidence="1">The sequence shown here is derived from an EMBL/GenBank/DDBJ whole genome shotgun (WGS) entry which is preliminary data.</text>
</comment>
<dbReference type="SUPFAM" id="SSF46785">
    <property type="entry name" value="Winged helix' DNA-binding domain"/>
    <property type="match status" value="1"/>
</dbReference>
<reference evidence="1 2" key="1">
    <citation type="submission" date="2019-10" db="EMBL/GenBank/DDBJ databases">
        <title>Description of Paenibacillus humi sp. nov.</title>
        <authorList>
            <person name="Carlier A."/>
            <person name="Qi S."/>
        </authorList>
    </citation>
    <scope>NUCLEOTIDE SEQUENCE [LARGE SCALE GENOMIC DNA]</scope>
    <source>
        <strain evidence="1 2">LMG 31461</strain>
    </source>
</reference>
<gene>
    <name evidence="1" type="ORF">GC096_10790</name>
</gene>